<feature type="region of interest" description="Disordered" evidence="1">
    <location>
        <begin position="106"/>
        <end position="136"/>
    </location>
</feature>
<evidence type="ECO:0000256" key="1">
    <source>
        <dbReference type="SAM" id="MobiDB-lite"/>
    </source>
</evidence>
<evidence type="ECO:0000313" key="3">
    <source>
        <dbReference type="EMBL" id="GIL76400.1"/>
    </source>
</evidence>
<feature type="non-terminal residue" evidence="3">
    <location>
        <position position="1050"/>
    </location>
</feature>
<dbReference type="EMBL" id="BNCP01000008">
    <property type="protein sequence ID" value="GIL76400.1"/>
    <property type="molecule type" value="Genomic_DNA"/>
</dbReference>
<evidence type="ECO:0000313" key="4">
    <source>
        <dbReference type="Proteomes" id="UP000747110"/>
    </source>
</evidence>
<dbReference type="PROSITE" id="PS50172">
    <property type="entry name" value="BRCT"/>
    <property type="match status" value="1"/>
</dbReference>
<dbReference type="SUPFAM" id="SSF52113">
    <property type="entry name" value="BRCT domain"/>
    <property type="match status" value="1"/>
</dbReference>
<dbReference type="OrthoDB" id="342264at2759"/>
<dbReference type="InterPro" id="IPR036420">
    <property type="entry name" value="BRCT_dom_sf"/>
</dbReference>
<feature type="compositionally biased region" description="Low complexity" evidence="1">
    <location>
        <begin position="938"/>
        <end position="948"/>
    </location>
</feature>
<feature type="region of interest" description="Disordered" evidence="1">
    <location>
        <begin position="921"/>
        <end position="975"/>
    </location>
</feature>
<feature type="region of interest" description="Disordered" evidence="1">
    <location>
        <begin position="184"/>
        <end position="350"/>
    </location>
</feature>
<feature type="compositionally biased region" description="Low complexity" evidence="1">
    <location>
        <begin position="956"/>
        <end position="970"/>
    </location>
</feature>
<feature type="compositionally biased region" description="Basic and acidic residues" evidence="1">
    <location>
        <begin position="309"/>
        <end position="321"/>
    </location>
</feature>
<organism evidence="3 4">
    <name type="scientific">Volvox reticuliferus</name>
    <dbReference type="NCBI Taxonomy" id="1737510"/>
    <lineage>
        <taxon>Eukaryota</taxon>
        <taxon>Viridiplantae</taxon>
        <taxon>Chlorophyta</taxon>
        <taxon>core chlorophytes</taxon>
        <taxon>Chlorophyceae</taxon>
        <taxon>CS clade</taxon>
        <taxon>Chlamydomonadales</taxon>
        <taxon>Volvocaceae</taxon>
        <taxon>Volvox</taxon>
    </lineage>
</organism>
<accession>A0A8J4C6C6</accession>
<feature type="compositionally biased region" description="Basic residues" evidence="1">
    <location>
        <begin position="693"/>
        <end position="709"/>
    </location>
</feature>
<name>A0A8J4C6C6_9CHLO</name>
<dbReference type="InterPro" id="IPR001357">
    <property type="entry name" value="BRCT_dom"/>
</dbReference>
<proteinExistence type="predicted"/>
<feature type="compositionally biased region" description="Pro residues" evidence="1">
    <location>
        <begin position="215"/>
        <end position="228"/>
    </location>
</feature>
<feature type="region of interest" description="Disordered" evidence="1">
    <location>
        <begin position="1"/>
        <end position="70"/>
    </location>
</feature>
<feature type="compositionally biased region" description="Low complexity" evidence="1">
    <location>
        <begin position="657"/>
        <end position="679"/>
    </location>
</feature>
<evidence type="ECO:0000259" key="2">
    <source>
        <dbReference type="PROSITE" id="PS50172"/>
    </source>
</evidence>
<feature type="compositionally biased region" description="Low complexity" evidence="1">
    <location>
        <begin position="424"/>
        <end position="441"/>
    </location>
</feature>
<feature type="compositionally biased region" description="Low complexity" evidence="1">
    <location>
        <begin position="502"/>
        <end position="535"/>
    </location>
</feature>
<comment type="caution">
    <text evidence="3">The sequence shown here is derived from an EMBL/GenBank/DDBJ whole genome shotgun (WGS) entry which is preliminary data.</text>
</comment>
<feature type="compositionally biased region" description="Low complexity" evidence="1">
    <location>
        <begin position="259"/>
        <end position="276"/>
    </location>
</feature>
<feature type="compositionally biased region" description="Low complexity" evidence="1">
    <location>
        <begin position="449"/>
        <end position="466"/>
    </location>
</feature>
<feature type="compositionally biased region" description="Low complexity" evidence="1">
    <location>
        <begin position="61"/>
        <end position="70"/>
    </location>
</feature>
<dbReference type="AlphaFoldDB" id="A0A8J4C6C6"/>
<keyword evidence="4" id="KW-1185">Reference proteome</keyword>
<feature type="domain" description="BRCT" evidence="2">
    <location>
        <begin position="787"/>
        <end position="868"/>
    </location>
</feature>
<feature type="region of interest" description="Disordered" evidence="1">
    <location>
        <begin position="385"/>
        <end position="786"/>
    </location>
</feature>
<sequence length="1050" mass="109363">GKPPTGPHRAAGTKRRASATPNKASPTGDATAAYAPPPRKRSRRGSREACPVPLGPEESHQQQPHPQQQQLCGELALGLQYQQQQQQQQHLQQQLLLLQLQQQRLTGGPHAVPQPAPTNGPKGRGRGRLPAGGHGHPKVAAAAAADLAPAGALPVVVERAPGRGTTAEVLAVAPEIGGLASPQLQWATRRRRTSASLSREGSVEQPQGSGSAGQPPLPSHPPPSPQPRHLPTLSLQGPSPPPPTQSPLRQLVPQHQTSPDLLQLQQHHLPLQQHDQGSLPRPPPPPPPQQQQQDDQEHPSALPLDDEMQYVHHDDGDDGGHIEALPNGRIESPPRRGSSTGIGSHGLTRGATVLSDAETAVAVGEPCTLGIPTATAASFPESIMQHEEKAPVQQGPPLRPWDEAPTARRLAVGGETGREPPHAPGTTSTAVGTTAAAAPASRPFKRPRVVAASRTAPAADAGTAAGMVPRSEPPSAATLEAPGTCAEHDKRELPSADIHTFPQPQGLLQPQALPELNRQQQQLSGLAEEQLQAQQPPQPLPMRTSVGGVGGGRGDGSRRRAGKRKAAAREEPEQEPVPEPRVEVKPAQPVERLAEGGPALIRSPGPSRVHLSNGAAAASPIGGVISAGPGVEQNTPHGAGGVRGTSVPEGRPPLAQRPPLEQQQQLEQHDGQQQQQQQRYSSCSPREAEGAAPKRRSSTGARKPRRGKARQVLATAAETEGTAAEEPDAVGPMGHDSSATASPQPSRHTGSSPGVTTGLRRRRVNSNNGAGGSQLPAAEDGAGGGLAPPNASTAVVVSISRNIPERERNGLATAVQRLGGRVAEDEEADAGGFTHLLLARHAFTTSMKVLAALAAGRPLLDAAWLDACRGAGRWLEPHLEHTAVDPKAEKQHKFKIWDAYQTARREGPMFQGRTFYATPLRSQEDAKKVPPGAGTGSGSKASKVSGRASIGGAGRSSGPATASPPTAAGSAGSGTGPAQGLALIAQLAGARLLVEAREVVAGETVVVGQPGELRWARQHLPSGTRVYDKDGFVQALLHQRLDGIKPAFVV</sequence>
<dbReference type="Proteomes" id="UP000747110">
    <property type="component" value="Unassembled WGS sequence"/>
</dbReference>
<reference evidence="3" key="1">
    <citation type="journal article" date="2021" name="Proc. Natl. Acad. Sci. U.S.A.">
        <title>Three genomes in the algal genus Volvox reveal the fate of a haploid sex-determining region after a transition to homothallism.</title>
        <authorList>
            <person name="Yamamoto K."/>
            <person name="Hamaji T."/>
            <person name="Kawai-Toyooka H."/>
            <person name="Matsuzaki R."/>
            <person name="Takahashi F."/>
            <person name="Nishimura Y."/>
            <person name="Kawachi M."/>
            <person name="Noguchi H."/>
            <person name="Minakuchi Y."/>
            <person name="Umen J.G."/>
            <person name="Toyoda A."/>
            <person name="Nozaki H."/>
        </authorList>
    </citation>
    <scope>NUCLEOTIDE SEQUENCE</scope>
    <source>
        <strain evidence="3">NIES-3786</strain>
    </source>
</reference>
<feature type="compositionally biased region" description="Polar residues" evidence="1">
    <location>
        <begin position="737"/>
        <end position="755"/>
    </location>
</feature>
<dbReference type="Gene3D" id="3.40.50.10190">
    <property type="entry name" value="BRCT domain"/>
    <property type="match status" value="1"/>
</dbReference>
<feature type="compositionally biased region" description="Pro residues" evidence="1">
    <location>
        <begin position="280"/>
        <end position="289"/>
    </location>
</feature>
<protein>
    <recommendedName>
        <fullName evidence="2">BRCT domain-containing protein</fullName>
    </recommendedName>
</protein>
<gene>
    <name evidence="3" type="ORF">Vretifemale_5996</name>
</gene>